<evidence type="ECO:0000256" key="3">
    <source>
        <dbReference type="ARBA" id="ARBA00007970"/>
    </source>
</evidence>
<evidence type="ECO:0000256" key="1">
    <source>
        <dbReference type="ARBA" id="ARBA00001933"/>
    </source>
</evidence>
<dbReference type="PANTHER" id="PTHR43643">
    <property type="entry name" value="HISTIDINOL-PHOSPHATE AMINOTRANSFERASE 2"/>
    <property type="match status" value="1"/>
</dbReference>
<evidence type="ECO:0000256" key="2">
    <source>
        <dbReference type="ARBA" id="ARBA00005011"/>
    </source>
</evidence>
<dbReference type="PROSITE" id="PS00599">
    <property type="entry name" value="AA_TRANSFER_CLASS_2"/>
    <property type="match status" value="1"/>
</dbReference>
<reference evidence="11 12" key="1">
    <citation type="journal article" date="2018" name="Nat. Biotechnol.">
        <title>A standardized bacterial taxonomy based on genome phylogeny substantially revises the tree of life.</title>
        <authorList>
            <person name="Parks D.H."/>
            <person name="Chuvochina M."/>
            <person name="Waite D.W."/>
            <person name="Rinke C."/>
            <person name="Skarshewski A."/>
            <person name="Chaumeil P.A."/>
            <person name="Hugenholtz P."/>
        </authorList>
    </citation>
    <scope>NUCLEOTIDE SEQUENCE [LARGE SCALE GENOMIC DNA]</scope>
    <source>
        <strain evidence="11">UBA10707</strain>
    </source>
</reference>
<dbReference type="InterPro" id="IPR015422">
    <property type="entry name" value="PyrdxlP-dep_Trfase_small"/>
</dbReference>
<evidence type="ECO:0000313" key="11">
    <source>
        <dbReference type="EMBL" id="HBP28581.1"/>
    </source>
</evidence>
<keyword evidence="9" id="KW-0368">Histidine biosynthesis</keyword>
<evidence type="ECO:0000313" key="12">
    <source>
        <dbReference type="Proteomes" id="UP000264036"/>
    </source>
</evidence>
<dbReference type="GO" id="GO:0004400">
    <property type="term" value="F:histidinol-phosphate transaminase activity"/>
    <property type="evidence" value="ECO:0007669"/>
    <property type="project" value="UniProtKB-UniRule"/>
</dbReference>
<feature type="modified residue" description="N6-(pyridoxal phosphate)lysine" evidence="9">
    <location>
        <position position="215"/>
    </location>
</feature>
<proteinExistence type="inferred from homology"/>
<dbReference type="PANTHER" id="PTHR43643:SF3">
    <property type="entry name" value="HISTIDINOL-PHOSPHATE AMINOTRANSFERASE"/>
    <property type="match status" value="1"/>
</dbReference>
<dbReference type="InterPro" id="IPR015424">
    <property type="entry name" value="PyrdxlP-dep_Trfase"/>
</dbReference>
<dbReference type="AlphaFoldDB" id="A0A356LDE5"/>
<name>A0A356LDE5_9BURK</name>
<dbReference type="Pfam" id="PF00155">
    <property type="entry name" value="Aminotran_1_2"/>
    <property type="match status" value="1"/>
</dbReference>
<comment type="subunit">
    <text evidence="4 9">Homodimer.</text>
</comment>
<dbReference type="InterPro" id="IPR015421">
    <property type="entry name" value="PyrdxlP-dep_Trfase_major"/>
</dbReference>
<dbReference type="Proteomes" id="UP000264036">
    <property type="component" value="Unassembled WGS sequence"/>
</dbReference>
<dbReference type="GO" id="GO:0000105">
    <property type="term" value="P:L-histidine biosynthetic process"/>
    <property type="evidence" value="ECO:0007669"/>
    <property type="project" value="UniProtKB-UniRule"/>
</dbReference>
<dbReference type="InterPro" id="IPR004839">
    <property type="entry name" value="Aminotransferase_I/II_large"/>
</dbReference>
<evidence type="ECO:0000256" key="6">
    <source>
        <dbReference type="ARBA" id="ARBA00022679"/>
    </source>
</evidence>
<dbReference type="NCBIfam" id="TIGR01141">
    <property type="entry name" value="hisC"/>
    <property type="match status" value="1"/>
</dbReference>
<organism evidence="11 12">
    <name type="scientific">Advenella kashmirensis</name>
    <dbReference type="NCBI Taxonomy" id="310575"/>
    <lineage>
        <taxon>Bacteria</taxon>
        <taxon>Pseudomonadati</taxon>
        <taxon>Pseudomonadota</taxon>
        <taxon>Betaproteobacteria</taxon>
        <taxon>Burkholderiales</taxon>
        <taxon>Alcaligenaceae</taxon>
    </lineage>
</organism>
<comment type="caution">
    <text evidence="11">The sequence shown here is derived from an EMBL/GenBank/DDBJ whole genome shotgun (WGS) entry which is preliminary data.</text>
</comment>
<dbReference type="SUPFAM" id="SSF53383">
    <property type="entry name" value="PLP-dependent transferases"/>
    <property type="match status" value="1"/>
</dbReference>
<keyword evidence="7 9" id="KW-0663">Pyridoxal phosphate</keyword>
<evidence type="ECO:0000256" key="8">
    <source>
        <dbReference type="ARBA" id="ARBA00047481"/>
    </source>
</evidence>
<gene>
    <name evidence="9" type="primary">hisC</name>
    <name evidence="11" type="ORF">DD666_04100</name>
</gene>
<protein>
    <recommendedName>
        <fullName evidence="9">Histidinol-phosphate aminotransferase</fullName>
        <ecNumber evidence="9">2.6.1.9</ecNumber>
    </recommendedName>
    <alternativeName>
        <fullName evidence="9">Imidazole acetol-phosphate transaminase</fullName>
    </alternativeName>
</protein>
<dbReference type="InterPro" id="IPR050106">
    <property type="entry name" value="HistidinolP_aminotransfase"/>
</dbReference>
<dbReference type="EC" id="2.6.1.9" evidence="9"/>
<evidence type="ECO:0000256" key="5">
    <source>
        <dbReference type="ARBA" id="ARBA00022576"/>
    </source>
</evidence>
<feature type="domain" description="Aminotransferase class I/classII large" evidence="10">
    <location>
        <begin position="24"/>
        <end position="352"/>
    </location>
</feature>
<evidence type="ECO:0000256" key="4">
    <source>
        <dbReference type="ARBA" id="ARBA00011738"/>
    </source>
</evidence>
<evidence type="ECO:0000256" key="7">
    <source>
        <dbReference type="ARBA" id="ARBA00022898"/>
    </source>
</evidence>
<sequence>MSAYWSDFVKTLDPYVPGEQPKQTDLIKLNTNESPFAPSPAVLEAIRQATADQLRLYPSPESDRLRTALGKYYDLPVDHVFAGNGSDEVLAHLFLSLFRHHGKQILFPDITYSFYPVYCRLYDIDYQNVPLAEDFSIRIQDYLALPAESVSAVIFPNPNAPTGIALKCAEIEQLLIQRPQWVIAVDEAYVDFGAESCVPLIKKYKNLVVLQTISKSRSLAGLRVGFALGQPELLEGLVRVKNSFNSYPVDRLAEAGAIAAFDDQAYFEQTTREVAATRDALTEALHELGFVVLPSKANFVFVSHPRHDAAQLLTALRSHAILVRHFRHPRIASFLRVTIGTKKQCETLIKSLSEIVS</sequence>
<comment type="similarity">
    <text evidence="3 9">Belongs to the class-II pyridoxal-phosphate-dependent aminotransferase family. Histidinol-phosphate aminotransferase subfamily.</text>
</comment>
<keyword evidence="5 9" id="KW-0032">Aminotransferase</keyword>
<keyword evidence="6 9" id="KW-0808">Transferase</keyword>
<evidence type="ECO:0000259" key="10">
    <source>
        <dbReference type="Pfam" id="PF00155"/>
    </source>
</evidence>
<dbReference type="UniPathway" id="UPA00031">
    <property type="reaction ID" value="UER00012"/>
</dbReference>
<dbReference type="CDD" id="cd00609">
    <property type="entry name" value="AAT_like"/>
    <property type="match status" value="1"/>
</dbReference>
<dbReference type="Gene3D" id="3.90.1150.10">
    <property type="entry name" value="Aspartate Aminotransferase, domain 1"/>
    <property type="match status" value="1"/>
</dbReference>
<dbReference type="Gene3D" id="3.40.640.10">
    <property type="entry name" value="Type I PLP-dependent aspartate aminotransferase-like (Major domain)"/>
    <property type="match status" value="1"/>
</dbReference>
<evidence type="ECO:0000256" key="9">
    <source>
        <dbReference type="HAMAP-Rule" id="MF_01023"/>
    </source>
</evidence>
<dbReference type="InterPro" id="IPR005861">
    <property type="entry name" value="HisP_aminotrans"/>
</dbReference>
<keyword evidence="9" id="KW-0028">Amino-acid biosynthesis</keyword>
<accession>A0A356LDE5</accession>
<comment type="pathway">
    <text evidence="2 9">Amino-acid biosynthesis; L-histidine biosynthesis; L-histidine from 5-phospho-alpha-D-ribose 1-diphosphate: step 7/9.</text>
</comment>
<dbReference type="EMBL" id="DOEK01000005">
    <property type="protein sequence ID" value="HBP28581.1"/>
    <property type="molecule type" value="Genomic_DNA"/>
</dbReference>
<dbReference type="InterPro" id="IPR001917">
    <property type="entry name" value="Aminotrans_II_pyridoxalP_BS"/>
</dbReference>
<dbReference type="HAMAP" id="MF_01023">
    <property type="entry name" value="HisC_aminotrans_2"/>
    <property type="match status" value="1"/>
</dbReference>
<comment type="cofactor">
    <cofactor evidence="1 9">
        <name>pyridoxal 5'-phosphate</name>
        <dbReference type="ChEBI" id="CHEBI:597326"/>
    </cofactor>
</comment>
<comment type="catalytic activity">
    <reaction evidence="8 9">
        <text>L-histidinol phosphate + 2-oxoglutarate = 3-(imidazol-4-yl)-2-oxopropyl phosphate + L-glutamate</text>
        <dbReference type="Rhea" id="RHEA:23744"/>
        <dbReference type="ChEBI" id="CHEBI:16810"/>
        <dbReference type="ChEBI" id="CHEBI:29985"/>
        <dbReference type="ChEBI" id="CHEBI:57766"/>
        <dbReference type="ChEBI" id="CHEBI:57980"/>
        <dbReference type="EC" id="2.6.1.9"/>
    </reaction>
</comment>
<dbReference type="GO" id="GO:0030170">
    <property type="term" value="F:pyridoxal phosphate binding"/>
    <property type="evidence" value="ECO:0007669"/>
    <property type="project" value="InterPro"/>
</dbReference>